<gene>
    <name evidence="10" type="ORF">GAO09_12385</name>
</gene>
<dbReference type="PRINTS" id="PR00344">
    <property type="entry name" value="BCTRLSENSOR"/>
</dbReference>
<feature type="domain" description="Response regulatory" evidence="9">
    <location>
        <begin position="407"/>
        <end position="517"/>
    </location>
</feature>
<comment type="caution">
    <text evidence="10">The sequence shown here is derived from an EMBL/GenBank/DDBJ whole genome shotgun (WGS) entry which is preliminary data.</text>
</comment>
<dbReference type="PANTHER" id="PTHR43047">
    <property type="entry name" value="TWO-COMPONENT HISTIDINE PROTEIN KINASE"/>
    <property type="match status" value="1"/>
</dbReference>
<dbReference type="SUPFAM" id="SSF47384">
    <property type="entry name" value="Homodimeric domain of signal transducing histidine kinase"/>
    <property type="match status" value="1"/>
</dbReference>
<dbReference type="SMART" id="SM00387">
    <property type="entry name" value="HATPase_c"/>
    <property type="match status" value="1"/>
</dbReference>
<dbReference type="InterPro" id="IPR003661">
    <property type="entry name" value="HisK_dim/P_dom"/>
</dbReference>
<dbReference type="GO" id="GO:0009927">
    <property type="term" value="F:histidine phosphotransfer kinase activity"/>
    <property type="evidence" value="ECO:0007669"/>
    <property type="project" value="TreeGrafter"/>
</dbReference>
<keyword evidence="7" id="KW-0812">Transmembrane</keyword>
<name>A0A6A8AA60_9HYPH</name>
<dbReference type="AlphaFoldDB" id="A0A6A8AA60"/>
<keyword evidence="11" id="KW-1185">Reference proteome</keyword>
<dbReference type="CDD" id="cd00082">
    <property type="entry name" value="HisKA"/>
    <property type="match status" value="1"/>
</dbReference>
<accession>A0A6A8AA60</accession>
<feature type="transmembrane region" description="Helical" evidence="7">
    <location>
        <begin position="128"/>
        <end position="149"/>
    </location>
</feature>
<proteinExistence type="predicted"/>
<dbReference type="Proteomes" id="UP000435138">
    <property type="component" value="Unassembled WGS sequence"/>
</dbReference>
<dbReference type="Gene3D" id="3.30.565.10">
    <property type="entry name" value="Histidine kinase-like ATPase, C-terminal domain"/>
    <property type="match status" value="1"/>
</dbReference>
<evidence type="ECO:0000256" key="7">
    <source>
        <dbReference type="SAM" id="Phobius"/>
    </source>
</evidence>
<feature type="transmembrane region" description="Helical" evidence="7">
    <location>
        <begin position="102"/>
        <end position="121"/>
    </location>
</feature>
<dbReference type="InterPro" id="IPR011006">
    <property type="entry name" value="CheY-like_superfamily"/>
</dbReference>
<evidence type="ECO:0000256" key="4">
    <source>
        <dbReference type="ARBA" id="ARBA00022679"/>
    </source>
</evidence>
<sequence length="532" mass="58723">MVLVPTILIYMTGVLFVRNDPERSFIYFTLAVAFFYIPYSLLLLIDVLKRPGAKVLRRSLSLLHDYSGITFGMSVGGQYTLPVFAVLLWVTVGYGVRYGSRYLLVASICALASLAVTLVNNTYWQENLLLVLTLTLTTILVPTYLFSLLSEIHRSHRLAMEASAAKSRFLAQASHDLRQPIHAISLFTACLRDAGLLPGQRQLVENIDRSLQSVSGLFRSLLDISTLDSGKVVLRSEIASMHDLVGHILQQNSQGADWAGVELRSVDCRLHVFTDPTMLTTMLQNILTNAFKYAPGRPVLIGCRRRGGNLDIEIHDRGKGISSEHLDQVFDEFYQVRERGDRDIEGVGLGLSIVRRMAYLMGLTVEIQSREKHGTTVVIGGLTITEPPSPVPMANRTSVGSVLEGLRVLLIEDNTDVLSATAALLQRWGCIVQAETSPPLTSVSCDVILTDYDLGYGTTGADSIRQVRAAAGRNIPAIVMTGHDENRIREDMGEYAIPILCKPVRPAELRSTLASVRVRNRQERSNGMAVRT</sequence>
<keyword evidence="5" id="KW-0418">Kinase</keyword>
<evidence type="ECO:0000256" key="5">
    <source>
        <dbReference type="ARBA" id="ARBA00022777"/>
    </source>
</evidence>
<dbReference type="InterPro" id="IPR004358">
    <property type="entry name" value="Sig_transdc_His_kin-like_C"/>
</dbReference>
<feature type="domain" description="Histidine kinase" evidence="8">
    <location>
        <begin position="172"/>
        <end position="379"/>
    </location>
</feature>
<keyword evidence="3 6" id="KW-0597">Phosphoprotein</keyword>
<dbReference type="Pfam" id="PF00512">
    <property type="entry name" value="HisKA"/>
    <property type="match status" value="1"/>
</dbReference>
<evidence type="ECO:0000313" key="10">
    <source>
        <dbReference type="EMBL" id="MQY46828.1"/>
    </source>
</evidence>
<dbReference type="EC" id="2.7.13.3" evidence="2"/>
<organism evidence="10 11">
    <name type="scientific">Endobacterium cereale</name>
    <dbReference type="NCBI Taxonomy" id="2663029"/>
    <lineage>
        <taxon>Bacteria</taxon>
        <taxon>Pseudomonadati</taxon>
        <taxon>Pseudomonadota</taxon>
        <taxon>Alphaproteobacteria</taxon>
        <taxon>Hyphomicrobiales</taxon>
        <taxon>Rhizobiaceae</taxon>
        <taxon>Endobacterium</taxon>
    </lineage>
</organism>
<dbReference type="SMART" id="SM00388">
    <property type="entry name" value="HisKA"/>
    <property type="match status" value="1"/>
</dbReference>
<dbReference type="SMART" id="SM00448">
    <property type="entry name" value="REC"/>
    <property type="match status" value="1"/>
</dbReference>
<comment type="catalytic activity">
    <reaction evidence="1">
        <text>ATP + protein L-histidine = ADP + protein N-phospho-L-histidine.</text>
        <dbReference type="EC" id="2.7.13.3"/>
    </reaction>
</comment>
<feature type="modified residue" description="4-aspartylphosphate" evidence="6">
    <location>
        <position position="451"/>
    </location>
</feature>
<feature type="transmembrane region" description="Helical" evidence="7">
    <location>
        <begin position="66"/>
        <end position="90"/>
    </location>
</feature>
<dbReference type="Pfam" id="PF02518">
    <property type="entry name" value="HATPase_c"/>
    <property type="match status" value="1"/>
</dbReference>
<reference evidence="10 11" key="1">
    <citation type="submission" date="2019-11" db="EMBL/GenBank/DDBJ databases">
        <title>Genome analysis of Rhizobacterium cereale a novel genus and species isolated from maize roots in North Spain.</title>
        <authorList>
            <person name="Menendez E."/>
            <person name="Flores-Felix J.D."/>
            <person name="Ramirez-Bahena M.-H."/>
            <person name="Igual J.M."/>
            <person name="Garcia-Fraile P."/>
            <person name="Peix A."/>
            <person name="Velazquez E."/>
        </authorList>
    </citation>
    <scope>NUCLEOTIDE SEQUENCE [LARGE SCALE GENOMIC DNA]</scope>
    <source>
        <strain evidence="10 11">RZME27</strain>
    </source>
</reference>
<dbReference type="CDD" id="cd00156">
    <property type="entry name" value="REC"/>
    <property type="match status" value="1"/>
</dbReference>
<dbReference type="GO" id="GO:0000155">
    <property type="term" value="F:phosphorelay sensor kinase activity"/>
    <property type="evidence" value="ECO:0007669"/>
    <property type="project" value="InterPro"/>
</dbReference>
<dbReference type="PANTHER" id="PTHR43047:SF9">
    <property type="entry name" value="HISTIDINE KINASE"/>
    <property type="match status" value="1"/>
</dbReference>
<dbReference type="Gene3D" id="3.40.50.2300">
    <property type="match status" value="1"/>
</dbReference>
<dbReference type="SUPFAM" id="SSF55874">
    <property type="entry name" value="ATPase domain of HSP90 chaperone/DNA topoisomerase II/histidine kinase"/>
    <property type="match status" value="1"/>
</dbReference>
<evidence type="ECO:0000256" key="1">
    <source>
        <dbReference type="ARBA" id="ARBA00000085"/>
    </source>
</evidence>
<keyword evidence="7" id="KW-1133">Transmembrane helix</keyword>
<evidence type="ECO:0000313" key="11">
    <source>
        <dbReference type="Proteomes" id="UP000435138"/>
    </source>
</evidence>
<evidence type="ECO:0000256" key="6">
    <source>
        <dbReference type="PROSITE-ProRule" id="PRU00169"/>
    </source>
</evidence>
<dbReference type="InterPro" id="IPR001789">
    <property type="entry name" value="Sig_transdc_resp-reg_receiver"/>
</dbReference>
<dbReference type="InterPro" id="IPR003594">
    <property type="entry name" value="HATPase_dom"/>
</dbReference>
<evidence type="ECO:0000259" key="8">
    <source>
        <dbReference type="PROSITE" id="PS50109"/>
    </source>
</evidence>
<evidence type="ECO:0000256" key="3">
    <source>
        <dbReference type="ARBA" id="ARBA00022553"/>
    </source>
</evidence>
<dbReference type="InterPro" id="IPR005467">
    <property type="entry name" value="His_kinase_dom"/>
</dbReference>
<evidence type="ECO:0000259" key="9">
    <source>
        <dbReference type="PROSITE" id="PS50110"/>
    </source>
</evidence>
<feature type="transmembrane region" description="Helical" evidence="7">
    <location>
        <begin position="25"/>
        <end position="45"/>
    </location>
</feature>
<evidence type="ECO:0000256" key="2">
    <source>
        <dbReference type="ARBA" id="ARBA00012438"/>
    </source>
</evidence>
<dbReference type="InterPro" id="IPR036890">
    <property type="entry name" value="HATPase_C_sf"/>
</dbReference>
<dbReference type="PROSITE" id="PS50109">
    <property type="entry name" value="HIS_KIN"/>
    <property type="match status" value="1"/>
</dbReference>
<dbReference type="EMBL" id="WIXI01000042">
    <property type="protein sequence ID" value="MQY46828.1"/>
    <property type="molecule type" value="Genomic_DNA"/>
</dbReference>
<dbReference type="Pfam" id="PF00072">
    <property type="entry name" value="Response_reg"/>
    <property type="match status" value="1"/>
</dbReference>
<protein>
    <recommendedName>
        <fullName evidence="2">histidine kinase</fullName>
        <ecNumber evidence="2">2.7.13.3</ecNumber>
    </recommendedName>
</protein>
<keyword evidence="4" id="KW-0808">Transferase</keyword>
<dbReference type="SUPFAM" id="SSF52172">
    <property type="entry name" value="CheY-like"/>
    <property type="match status" value="1"/>
</dbReference>
<dbReference type="Gene3D" id="1.10.287.130">
    <property type="match status" value="1"/>
</dbReference>
<dbReference type="GO" id="GO:0005886">
    <property type="term" value="C:plasma membrane"/>
    <property type="evidence" value="ECO:0007669"/>
    <property type="project" value="TreeGrafter"/>
</dbReference>
<keyword evidence="7" id="KW-0472">Membrane</keyword>
<dbReference type="PROSITE" id="PS50110">
    <property type="entry name" value="RESPONSE_REGULATORY"/>
    <property type="match status" value="1"/>
</dbReference>
<dbReference type="InterPro" id="IPR036097">
    <property type="entry name" value="HisK_dim/P_sf"/>
</dbReference>